<feature type="domain" description="Cellulose-binding Sde182 nucleoside hydrolase-like" evidence="1">
    <location>
        <begin position="14"/>
        <end position="272"/>
    </location>
</feature>
<dbReference type="Gene3D" id="2.60.40.10">
    <property type="entry name" value="Immunoglobulins"/>
    <property type="match status" value="1"/>
</dbReference>
<evidence type="ECO:0000259" key="2">
    <source>
        <dbReference type="Pfam" id="PF21027"/>
    </source>
</evidence>
<dbReference type="InterPro" id="IPR036452">
    <property type="entry name" value="Ribo_hydro-like"/>
</dbReference>
<accession>A0ABS8H7T0</accession>
<sequence length="463" mass="50701">MQPHREAGTTQKERLIVLTDIGGEPDDSMSITRLLLYSNEIDVEGLVATTSVWMKNKSHPEAIREIVTAYGKVRQNLLLHAAGYPAADKLLSLVTTGQPGYGVGSTGDGKDTPGSELIVRALSSPDPRPVWVAAWGGVNTLAQALVQIRGTKPPEEVKRLVAKLRVYTISDQDDAGPWIRANFPDVFFIVSPGKYENATWTGINTVVKGIDNETISNEWIAKNIQQDHGPLGAAYPDVGWGLEGDTPTFLGLIPNGLNVPERPDFGGWGGRYELYTPSVGALGDMVSGGIPINPETRPIWSNAIDSYTPYASADYGRAMKPTRDNFTDFRVTLWRWRDDFQNDMAARMDWTVEPYAKANHPPVVKLAHPDQITVRSGEAFSLSGAGTTDPDGDSLSYLWFNYAEAGSWKTPIPPSGAENVFHATFKAPDVSKQETAHFILKVTDKGSPPLTRYKRVIVNILPK</sequence>
<evidence type="ECO:0000313" key="3">
    <source>
        <dbReference type="EMBL" id="MCC4234098.1"/>
    </source>
</evidence>
<name>A0ABS8H7T0_9SPHN</name>
<dbReference type="InterPro" id="IPR013783">
    <property type="entry name" value="Ig-like_fold"/>
</dbReference>
<evidence type="ECO:0000259" key="1">
    <source>
        <dbReference type="Pfam" id="PF07632"/>
    </source>
</evidence>
<organism evidence="3 4">
    <name type="scientific">Sphingobium soli</name>
    <dbReference type="NCBI Taxonomy" id="1591116"/>
    <lineage>
        <taxon>Bacteria</taxon>
        <taxon>Pseudomonadati</taxon>
        <taxon>Pseudomonadota</taxon>
        <taxon>Alphaproteobacteria</taxon>
        <taxon>Sphingomonadales</taxon>
        <taxon>Sphingomonadaceae</taxon>
        <taxon>Sphingobium</taxon>
    </lineage>
</organism>
<dbReference type="InterPro" id="IPR048527">
    <property type="entry name" value="Sde182_C"/>
</dbReference>
<proteinExistence type="predicted"/>
<dbReference type="Proteomes" id="UP001198830">
    <property type="component" value="Unassembled WGS sequence"/>
</dbReference>
<dbReference type="Pfam" id="PF07632">
    <property type="entry name" value="Sde182_NH-like"/>
    <property type="match status" value="1"/>
</dbReference>
<protein>
    <submittedName>
        <fullName evidence="3">DUF1593 domain-containing protein</fullName>
    </submittedName>
</protein>
<evidence type="ECO:0000313" key="4">
    <source>
        <dbReference type="Proteomes" id="UP001198830"/>
    </source>
</evidence>
<feature type="domain" description="Cellulose-binding Sde182 C-terminal" evidence="2">
    <location>
        <begin position="380"/>
        <end position="460"/>
    </location>
</feature>
<dbReference type="Gene3D" id="3.90.245.10">
    <property type="entry name" value="Ribonucleoside hydrolase-like"/>
    <property type="match status" value="1"/>
</dbReference>
<keyword evidence="4" id="KW-1185">Reference proteome</keyword>
<gene>
    <name evidence="3" type="ORF">LL253_15570</name>
</gene>
<dbReference type="InterPro" id="IPR011483">
    <property type="entry name" value="Sde182_NH-like"/>
</dbReference>
<dbReference type="EMBL" id="JAJGNP010000015">
    <property type="protein sequence ID" value="MCC4234098.1"/>
    <property type="molecule type" value="Genomic_DNA"/>
</dbReference>
<comment type="caution">
    <text evidence="3">The sequence shown here is derived from an EMBL/GenBank/DDBJ whole genome shotgun (WGS) entry which is preliminary data.</text>
</comment>
<dbReference type="Pfam" id="PF21027">
    <property type="entry name" value="Sde0182_C"/>
    <property type="match status" value="1"/>
</dbReference>
<reference evidence="3 4" key="1">
    <citation type="submission" date="2021-10" db="EMBL/GenBank/DDBJ databases">
        <title>The diversity and Nitrogen Metabolism of Culturable Nitrate-Utilizing Bacteria Within the Oxygen Minimum Zone of the Changjiang (Yangtze River)Estuary.</title>
        <authorList>
            <person name="Zhang D."/>
            <person name="Zheng J."/>
            <person name="Liu S."/>
            <person name="He W."/>
        </authorList>
    </citation>
    <scope>NUCLEOTIDE SEQUENCE [LARGE SCALE GENOMIC DNA]</scope>
    <source>
        <strain evidence="3 4">FXH275-2</strain>
    </source>
</reference>
<dbReference type="SUPFAM" id="SSF53590">
    <property type="entry name" value="Nucleoside hydrolase"/>
    <property type="match status" value="1"/>
</dbReference>